<name>A0A5A7PAI0_STRAF</name>
<dbReference type="Pfam" id="PF00201">
    <property type="entry name" value="UDPGT"/>
    <property type="match status" value="1"/>
</dbReference>
<dbReference type="Gene3D" id="3.40.50.2000">
    <property type="entry name" value="Glycogen Phosphorylase B"/>
    <property type="match status" value="2"/>
</dbReference>
<evidence type="ECO:0000313" key="5">
    <source>
        <dbReference type="Proteomes" id="UP000325081"/>
    </source>
</evidence>
<evidence type="ECO:0000256" key="1">
    <source>
        <dbReference type="ARBA" id="ARBA00009995"/>
    </source>
</evidence>
<keyword evidence="5" id="KW-1185">Reference proteome</keyword>
<dbReference type="FunFam" id="3.40.50.2000:FF:000047">
    <property type="entry name" value="Glycosyltransferase"/>
    <property type="match status" value="1"/>
</dbReference>
<dbReference type="FunFam" id="3.40.50.2000:FF:000071">
    <property type="entry name" value="Glycosyltransferase"/>
    <property type="match status" value="1"/>
</dbReference>
<dbReference type="AlphaFoldDB" id="A0A5A7PAI0"/>
<keyword evidence="2" id="KW-0328">Glycosyltransferase</keyword>
<evidence type="ECO:0000256" key="2">
    <source>
        <dbReference type="ARBA" id="ARBA00022676"/>
    </source>
</evidence>
<dbReference type="GO" id="GO:0035251">
    <property type="term" value="F:UDP-glucosyltransferase activity"/>
    <property type="evidence" value="ECO:0007669"/>
    <property type="project" value="TreeGrafter"/>
</dbReference>
<dbReference type="PANTHER" id="PTHR48047:SF229">
    <property type="entry name" value="UDP-GLYCOSYLTRANSFERASE 73C3-RELATED"/>
    <property type="match status" value="1"/>
</dbReference>
<proteinExistence type="inferred from homology"/>
<comment type="caution">
    <text evidence="4">The sequence shown here is derived from an EMBL/GenBank/DDBJ whole genome shotgun (WGS) entry which is preliminary data.</text>
</comment>
<evidence type="ECO:0000313" key="4">
    <source>
        <dbReference type="EMBL" id="GER29711.1"/>
    </source>
</evidence>
<dbReference type="CDD" id="cd03784">
    <property type="entry name" value="GT1_Gtf-like"/>
    <property type="match status" value="1"/>
</dbReference>
<organism evidence="4 5">
    <name type="scientific">Striga asiatica</name>
    <name type="common">Asiatic witchweed</name>
    <name type="synonym">Buchnera asiatica</name>
    <dbReference type="NCBI Taxonomy" id="4170"/>
    <lineage>
        <taxon>Eukaryota</taxon>
        <taxon>Viridiplantae</taxon>
        <taxon>Streptophyta</taxon>
        <taxon>Embryophyta</taxon>
        <taxon>Tracheophyta</taxon>
        <taxon>Spermatophyta</taxon>
        <taxon>Magnoliopsida</taxon>
        <taxon>eudicotyledons</taxon>
        <taxon>Gunneridae</taxon>
        <taxon>Pentapetalae</taxon>
        <taxon>asterids</taxon>
        <taxon>lamiids</taxon>
        <taxon>Lamiales</taxon>
        <taxon>Orobanchaceae</taxon>
        <taxon>Buchnereae</taxon>
        <taxon>Striga</taxon>
    </lineage>
</organism>
<evidence type="ECO:0000256" key="3">
    <source>
        <dbReference type="ARBA" id="ARBA00022679"/>
    </source>
</evidence>
<dbReference type="PANTHER" id="PTHR48047">
    <property type="entry name" value="GLYCOSYLTRANSFERASE"/>
    <property type="match status" value="1"/>
</dbReference>
<sequence length="491" mass="54450">MEQKKQEAHFVLLPFMAQGHMIPMVDTARLLAKRNLTVTILISPYNLNRIKPIIDRAIASGSNIRISHLRFPTVEVGLPEDCESLDMVRSSEDHSRFHKAIDLLQSQVEQALRTLDPPPTCIISDLFYPWSTPLATRLGIPRFVFHVLGCFTLLCMNMLAVSQGFKDIDVPDTEYFALPGLPDRVEITKAQIKGTAGQVPSWWTELVDRIEDAYSEASGIVVNTFEELEPAYVRRYAETLGMEVWCVGPVSLCNEDELDKAQRGNNEASIDGGECLKWLDAQDPASVVYVCLGSLSSLTASQLVELGLGLEASGRPFVWVVRRSTSNEELELVSWLGRFEERVRGKGLVIHGWAPQVMILSHPSVGGFVTHCGWNSTLEGTTSGVPMMTWPVFADQFCNEKFIVNVVGTGVRAGVEVPVMFVGEKDKGGVQVKSEVVKAAIEELMDGGEKGRERRERARELGKKARRAMEKGGSSYINMTRLIRLVEGQLG</sequence>
<reference evidence="5" key="1">
    <citation type="journal article" date="2019" name="Curr. Biol.">
        <title>Genome Sequence of Striga asiatica Provides Insight into the Evolution of Plant Parasitism.</title>
        <authorList>
            <person name="Yoshida S."/>
            <person name="Kim S."/>
            <person name="Wafula E.K."/>
            <person name="Tanskanen J."/>
            <person name="Kim Y.M."/>
            <person name="Honaas L."/>
            <person name="Yang Z."/>
            <person name="Spallek T."/>
            <person name="Conn C.E."/>
            <person name="Ichihashi Y."/>
            <person name="Cheong K."/>
            <person name="Cui S."/>
            <person name="Der J.P."/>
            <person name="Gundlach H."/>
            <person name="Jiao Y."/>
            <person name="Hori C."/>
            <person name="Ishida J.K."/>
            <person name="Kasahara H."/>
            <person name="Kiba T."/>
            <person name="Kim M.S."/>
            <person name="Koo N."/>
            <person name="Laohavisit A."/>
            <person name="Lee Y.H."/>
            <person name="Lumba S."/>
            <person name="McCourt P."/>
            <person name="Mortimer J.C."/>
            <person name="Mutuku J.M."/>
            <person name="Nomura T."/>
            <person name="Sasaki-Sekimoto Y."/>
            <person name="Seto Y."/>
            <person name="Wang Y."/>
            <person name="Wakatake T."/>
            <person name="Sakakibara H."/>
            <person name="Demura T."/>
            <person name="Yamaguchi S."/>
            <person name="Yoneyama K."/>
            <person name="Manabe R.I."/>
            <person name="Nelson D.C."/>
            <person name="Schulman A.H."/>
            <person name="Timko M.P."/>
            <person name="dePamphilis C.W."/>
            <person name="Choi D."/>
            <person name="Shirasu K."/>
        </authorList>
    </citation>
    <scope>NUCLEOTIDE SEQUENCE [LARGE SCALE GENOMIC DNA]</scope>
    <source>
        <strain evidence="5">cv. UVA1</strain>
    </source>
</reference>
<dbReference type="EMBL" id="BKCP01004224">
    <property type="protein sequence ID" value="GER29711.1"/>
    <property type="molecule type" value="Genomic_DNA"/>
</dbReference>
<dbReference type="InterPro" id="IPR002213">
    <property type="entry name" value="UDP_glucos_trans"/>
</dbReference>
<dbReference type="OrthoDB" id="5835829at2759"/>
<dbReference type="Proteomes" id="UP000325081">
    <property type="component" value="Unassembled WGS sequence"/>
</dbReference>
<protein>
    <submittedName>
        <fullName evidence="4">UDP-Glycosyltransferase superfamily protein</fullName>
    </submittedName>
</protein>
<comment type="similarity">
    <text evidence="1">Belongs to the UDP-glycosyltransferase family.</text>
</comment>
<gene>
    <name evidence="4" type="ORF">STAS_05583</name>
</gene>
<dbReference type="SUPFAM" id="SSF53756">
    <property type="entry name" value="UDP-Glycosyltransferase/glycogen phosphorylase"/>
    <property type="match status" value="1"/>
</dbReference>
<keyword evidence="3 4" id="KW-0808">Transferase</keyword>
<accession>A0A5A7PAI0</accession>